<evidence type="ECO:0000313" key="1">
    <source>
        <dbReference type="EMBL" id="PZQ76753.1"/>
    </source>
</evidence>
<comment type="caution">
    <text evidence="1">The sequence shown here is derived from an EMBL/GenBank/DDBJ whole genome shotgun (WGS) entry which is preliminary data.</text>
</comment>
<gene>
    <name evidence="1" type="ORF">DI563_06210</name>
</gene>
<accession>A0A2W5SAS0</accession>
<evidence type="ECO:0000313" key="2">
    <source>
        <dbReference type="Proteomes" id="UP000249135"/>
    </source>
</evidence>
<dbReference type="AlphaFoldDB" id="A0A2W5SAS0"/>
<reference evidence="1 2" key="1">
    <citation type="submission" date="2017-08" db="EMBL/GenBank/DDBJ databases">
        <title>Infants hospitalized years apart are colonized by the same room-sourced microbial strains.</title>
        <authorList>
            <person name="Brooks B."/>
            <person name="Olm M.R."/>
            <person name="Firek B.A."/>
            <person name="Baker R."/>
            <person name="Thomas B.C."/>
            <person name="Morowitz M.J."/>
            <person name="Banfield J.F."/>
        </authorList>
    </citation>
    <scope>NUCLEOTIDE SEQUENCE [LARGE SCALE GENOMIC DNA]</scope>
    <source>
        <strain evidence="1">S2_005_003_R2_41</strain>
    </source>
</reference>
<proteinExistence type="predicted"/>
<dbReference type="EMBL" id="QFPP01000043">
    <property type="protein sequence ID" value="PZQ76753.1"/>
    <property type="molecule type" value="Genomic_DNA"/>
</dbReference>
<protein>
    <submittedName>
        <fullName evidence="1">Uncharacterized protein</fullName>
    </submittedName>
</protein>
<sequence>MYPASTERDRELQHILKELSPEVAEQVLHALSLVLAGRMSAKDFGRLGQMMQEARADSLPLVAEMRDCMARMGLPPVPANRLH</sequence>
<dbReference type="Proteomes" id="UP000249135">
    <property type="component" value="Unassembled WGS sequence"/>
</dbReference>
<organism evidence="1 2">
    <name type="scientific">Variovorax paradoxus</name>
    <dbReference type="NCBI Taxonomy" id="34073"/>
    <lineage>
        <taxon>Bacteria</taxon>
        <taxon>Pseudomonadati</taxon>
        <taxon>Pseudomonadota</taxon>
        <taxon>Betaproteobacteria</taxon>
        <taxon>Burkholderiales</taxon>
        <taxon>Comamonadaceae</taxon>
        <taxon>Variovorax</taxon>
    </lineage>
</organism>
<name>A0A2W5SAS0_VARPD</name>